<name>A0A366HBK3_9BACT</name>
<evidence type="ECO:0000313" key="2">
    <source>
        <dbReference type="EMBL" id="RBP39752.1"/>
    </source>
</evidence>
<feature type="region of interest" description="Disordered" evidence="1">
    <location>
        <begin position="1"/>
        <end position="36"/>
    </location>
</feature>
<keyword evidence="3" id="KW-1185">Reference proteome</keyword>
<comment type="caution">
    <text evidence="2">The sequence shown here is derived from an EMBL/GenBank/DDBJ whole genome shotgun (WGS) entry which is preliminary data.</text>
</comment>
<dbReference type="Proteomes" id="UP000253426">
    <property type="component" value="Unassembled WGS sequence"/>
</dbReference>
<reference evidence="2 3" key="1">
    <citation type="submission" date="2018-06" db="EMBL/GenBank/DDBJ databases">
        <title>Genomic Encyclopedia of Type Strains, Phase IV (KMG-IV): sequencing the most valuable type-strain genomes for metagenomic binning, comparative biology and taxonomic classification.</title>
        <authorList>
            <person name="Goeker M."/>
        </authorList>
    </citation>
    <scope>NUCLEOTIDE SEQUENCE [LARGE SCALE GENOMIC DNA]</scope>
    <source>
        <strain evidence="2 3">DSM 25532</strain>
    </source>
</reference>
<evidence type="ECO:0000256" key="1">
    <source>
        <dbReference type="SAM" id="MobiDB-lite"/>
    </source>
</evidence>
<dbReference type="EMBL" id="QNRR01000009">
    <property type="protein sequence ID" value="RBP39752.1"/>
    <property type="molecule type" value="Genomic_DNA"/>
</dbReference>
<protein>
    <recommendedName>
        <fullName evidence="4">SMP-30/gluconolaconase/LRE-like protein</fullName>
    </recommendedName>
</protein>
<evidence type="ECO:0008006" key="4">
    <source>
        <dbReference type="Google" id="ProtNLM"/>
    </source>
</evidence>
<dbReference type="SUPFAM" id="SSF63829">
    <property type="entry name" value="Calcium-dependent phosphotriesterase"/>
    <property type="match status" value="1"/>
</dbReference>
<organism evidence="2 3">
    <name type="scientific">Roseimicrobium gellanilyticum</name>
    <dbReference type="NCBI Taxonomy" id="748857"/>
    <lineage>
        <taxon>Bacteria</taxon>
        <taxon>Pseudomonadati</taxon>
        <taxon>Verrucomicrobiota</taxon>
        <taxon>Verrucomicrobiia</taxon>
        <taxon>Verrucomicrobiales</taxon>
        <taxon>Verrucomicrobiaceae</taxon>
        <taxon>Roseimicrobium</taxon>
    </lineage>
</organism>
<accession>A0A366HBK3</accession>
<dbReference type="AlphaFoldDB" id="A0A366HBK3"/>
<evidence type="ECO:0000313" key="3">
    <source>
        <dbReference type="Proteomes" id="UP000253426"/>
    </source>
</evidence>
<proteinExistence type="predicted"/>
<sequence length="272" mass="29682">MTPAAWSTDAASMAPSDLSLWSEITPPPVREDSRFSNVSWAQQQWRVLLSDDGKPSVQPVDFESPPPKPTPSFVPKASKWIAGAQRHYKFVGGQAYLPTDDGWLVAFNRGEFGAALYWYDKTGKSSYKISDHQVVAFVSNTKGIFAVEGLSHLGLNHGSIIRISRAHQASSWRAETFAKLPSCPEAAASSKDGTLYVALSDRLLAVTPKGEMTSLMQGDFLLGGQANSALLSSDESTLYVGMTQFVLKVNVKTRQQRYLLPDAALLQKLTSP</sequence>
<gene>
    <name evidence="2" type="ORF">DES53_109179</name>
</gene>